<protein>
    <submittedName>
        <fullName evidence="2">Uncharacterized protein</fullName>
    </submittedName>
</protein>
<name>A0A6A3FQD4_9STRA</name>
<dbReference type="EMBL" id="QXFX01000014">
    <property type="protein sequence ID" value="KAE9139231.1"/>
    <property type="molecule type" value="Genomic_DNA"/>
</dbReference>
<evidence type="ECO:0000313" key="3">
    <source>
        <dbReference type="EMBL" id="KAE9139231.1"/>
    </source>
</evidence>
<feature type="compositionally biased region" description="Gly residues" evidence="1">
    <location>
        <begin position="148"/>
        <end position="161"/>
    </location>
</feature>
<proteinExistence type="predicted"/>
<evidence type="ECO:0000313" key="5">
    <source>
        <dbReference type="Proteomes" id="UP000488956"/>
    </source>
</evidence>
<feature type="region of interest" description="Disordered" evidence="1">
    <location>
        <begin position="103"/>
        <end position="161"/>
    </location>
</feature>
<reference evidence="2 4" key="1">
    <citation type="submission" date="2018-08" db="EMBL/GenBank/DDBJ databases">
        <title>Genomic investigation of the strawberry pathogen Phytophthora fragariae indicates pathogenicity is determined by transcriptional variation in three key races.</title>
        <authorList>
            <person name="Adams T.M."/>
            <person name="Armitage A.D."/>
            <person name="Sobczyk M.K."/>
            <person name="Bates H.J."/>
            <person name="Dunwell J.M."/>
            <person name="Nellist C.F."/>
            <person name="Harrison R.J."/>
        </authorList>
    </citation>
    <scope>NUCLEOTIDE SEQUENCE [LARGE SCALE GENOMIC DNA]</scope>
    <source>
        <strain evidence="2 4">NOV-9</strain>
        <strain evidence="3 5">ONT-3</strain>
    </source>
</reference>
<evidence type="ECO:0000313" key="2">
    <source>
        <dbReference type="EMBL" id="KAE8946621.1"/>
    </source>
</evidence>
<gene>
    <name evidence="2" type="ORF">PF009_g3760</name>
    <name evidence="3" type="ORF">PF010_g661</name>
</gene>
<sequence>MKARSNSKRMKWRQERLWEQRRLLSTQQRRHDLRREQDEQWRVLTEASNQARTWWRYDAGDGGMQLANTSSNSWYNHRDLAVDEEPNEQQRVKADSARQVMLRVRSDDGSPFGSMIGSGTTAESWKTLKVEKSCNSGRSGKDPLTADGGSGRRGGAAGEEG</sequence>
<dbReference type="Proteomes" id="UP000488956">
    <property type="component" value="Unassembled WGS sequence"/>
</dbReference>
<dbReference type="EMBL" id="QXGF01000110">
    <property type="protein sequence ID" value="KAE8946621.1"/>
    <property type="molecule type" value="Genomic_DNA"/>
</dbReference>
<accession>A0A6A3FQD4</accession>
<evidence type="ECO:0000313" key="4">
    <source>
        <dbReference type="Proteomes" id="UP000429523"/>
    </source>
</evidence>
<evidence type="ECO:0000256" key="1">
    <source>
        <dbReference type="SAM" id="MobiDB-lite"/>
    </source>
</evidence>
<comment type="caution">
    <text evidence="2">The sequence shown here is derived from an EMBL/GenBank/DDBJ whole genome shotgun (WGS) entry which is preliminary data.</text>
</comment>
<organism evidence="2 4">
    <name type="scientific">Phytophthora fragariae</name>
    <dbReference type="NCBI Taxonomy" id="53985"/>
    <lineage>
        <taxon>Eukaryota</taxon>
        <taxon>Sar</taxon>
        <taxon>Stramenopiles</taxon>
        <taxon>Oomycota</taxon>
        <taxon>Peronosporomycetes</taxon>
        <taxon>Peronosporales</taxon>
        <taxon>Peronosporaceae</taxon>
        <taxon>Phytophthora</taxon>
    </lineage>
</organism>
<dbReference type="Proteomes" id="UP000429523">
    <property type="component" value="Unassembled WGS sequence"/>
</dbReference>
<dbReference type="AlphaFoldDB" id="A0A6A3FQD4"/>